<evidence type="ECO:0000313" key="2">
    <source>
        <dbReference type="Proteomes" id="UP000285201"/>
    </source>
</evidence>
<accession>A0A415ME87</accession>
<protein>
    <submittedName>
        <fullName evidence="1">Uncharacterized protein</fullName>
    </submittedName>
</protein>
<comment type="caution">
    <text evidence="1">The sequence shown here is derived from an EMBL/GenBank/DDBJ whole genome shotgun (WGS) entry which is preliminary data.</text>
</comment>
<name>A0A415ME87_9FIRM</name>
<proteinExistence type="predicted"/>
<dbReference type="EMBL" id="QROY01000002">
    <property type="protein sequence ID" value="RHL71153.1"/>
    <property type="molecule type" value="Genomic_DNA"/>
</dbReference>
<reference evidence="1 2" key="1">
    <citation type="submission" date="2018-08" db="EMBL/GenBank/DDBJ databases">
        <title>A genome reference for cultivated species of the human gut microbiota.</title>
        <authorList>
            <person name="Zou Y."/>
            <person name="Xue W."/>
            <person name="Luo G."/>
        </authorList>
    </citation>
    <scope>NUCLEOTIDE SEQUENCE [LARGE SCALE GENOMIC DNA]</scope>
    <source>
        <strain evidence="1 2">AF36-7BH</strain>
    </source>
</reference>
<organism evidence="1 2">
    <name type="scientific">Lachnospira eligens</name>
    <dbReference type="NCBI Taxonomy" id="39485"/>
    <lineage>
        <taxon>Bacteria</taxon>
        <taxon>Bacillati</taxon>
        <taxon>Bacillota</taxon>
        <taxon>Clostridia</taxon>
        <taxon>Lachnospirales</taxon>
        <taxon>Lachnospiraceae</taxon>
        <taxon>Lachnospira</taxon>
    </lineage>
</organism>
<evidence type="ECO:0000313" key="1">
    <source>
        <dbReference type="EMBL" id="RHL71153.1"/>
    </source>
</evidence>
<gene>
    <name evidence="1" type="ORF">DW007_03115</name>
</gene>
<dbReference type="RefSeq" id="WP_118370082.1">
    <property type="nucleotide sequence ID" value="NZ_QROY01000002.1"/>
</dbReference>
<sequence length="104" mass="12246">MKLVQEIKRNELLGSSWGIYELNTNEKKKYGNNYALSQGVFSEYAIKEFGADELLSNLKDFAYEGFFETQKEAYMQVKLVEMKSKIERMELTMKDVLKLQTPEW</sequence>
<dbReference type="AlphaFoldDB" id="A0A415ME87"/>
<dbReference type="Proteomes" id="UP000285201">
    <property type="component" value="Unassembled WGS sequence"/>
</dbReference>